<evidence type="ECO:0000259" key="2">
    <source>
        <dbReference type="PROSITE" id="PS50968"/>
    </source>
</evidence>
<dbReference type="InterPro" id="IPR001882">
    <property type="entry name" value="Biotin_BS"/>
</dbReference>
<dbReference type="PANTHER" id="PTHR18866">
    <property type="entry name" value="CARBOXYLASE:PYRUVATE/ACETYL-COA/PROPIONYL-COA CARBOXYLASE"/>
    <property type="match status" value="1"/>
</dbReference>
<reference evidence="3 4" key="1">
    <citation type="submission" date="2021-05" db="EMBL/GenBank/DDBJ databases">
        <authorList>
            <person name="Zahm M."/>
            <person name="Klopp C."/>
            <person name="Cabau C."/>
            <person name="Kuhl H."/>
            <person name="Suciu R."/>
            <person name="Ciorpac M."/>
            <person name="Holostenco D."/>
            <person name="Gessner J."/>
            <person name="Wuertz S."/>
            <person name="Hohne C."/>
            <person name="Stock M."/>
            <person name="Gislard M."/>
            <person name="Lluch J."/>
            <person name="Milhes M."/>
            <person name="Lampietro C."/>
            <person name="Lopez Roques C."/>
            <person name="Donnadieu C."/>
            <person name="Du K."/>
            <person name="Schartl M."/>
            <person name="Guiguen Y."/>
        </authorList>
    </citation>
    <scope>NUCLEOTIDE SEQUENCE [LARGE SCALE GENOMIC DNA]</scope>
    <source>
        <strain evidence="3">Hh-F2</strain>
        <tissue evidence="3">Blood</tissue>
    </source>
</reference>
<dbReference type="PROSITE" id="PS50968">
    <property type="entry name" value="BIOTINYL_LIPOYL"/>
    <property type="match status" value="1"/>
</dbReference>
<dbReference type="EMBL" id="JAHFZB010000011">
    <property type="protein sequence ID" value="KAK6483950.1"/>
    <property type="molecule type" value="Genomic_DNA"/>
</dbReference>
<dbReference type="PANTHER" id="PTHR18866:SF33">
    <property type="entry name" value="METHYLCROTONOYL-COA CARBOXYLASE SUBUNIT ALPHA, MITOCHONDRIAL-RELATED"/>
    <property type="match status" value="1"/>
</dbReference>
<dbReference type="InterPro" id="IPR000089">
    <property type="entry name" value="Biotin_lipoyl"/>
</dbReference>
<evidence type="ECO:0000313" key="3">
    <source>
        <dbReference type="EMBL" id="KAK6483950.1"/>
    </source>
</evidence>
<evidence type="ECO:0000256" key="1">
    <source>
        <dbReference type="ARBA" id="ARBA00023267"/>
    </source>
</evidence>
<organism evidence="3 4">
    <name type="scientific">Huso huso</name>
    <name type="common">Beluga</name>
    <name type="synonym">Acipenser huso</name>
    <dbReference type="NCBI Taxonomy" id="61971"/>
    <lineage>
        <taxon>Eukaryota</taxon>
        <taxon>Metazoa</taxon>
        <taxon>Chordata</taxon>
        <taxon>Craniata</taxon>
        <taxon>Vertebrata</taxon>
        <taxon>Euteleostomi</taxon>
        <taxon>Actinopterygii</taxon>
        <taxon>Chondrostei</taxon>
        <taxon>Acipenseriformes</taxon>
        <taxon>Acipenseridae</taxon>
        <taxon>Huso</taxon>
    </lineage>
</organism>
<dbReference type="InterPro" id="IPR011053">
    <property type="entry name" value="Single_hybrid_motif"/>
</dbReference>
<keyword evidence="4" id="KW-1185">Reference proteome</keyword>
<dbReference type="CDD" id="cd06850">
    <property type="entry name" value="biotinyl_domain"/>
    <property type="match status" value="1"/>
</dbReference>
<dbReference type="Pfam" id="PF00364">
    <property type="entry name" value="Biotin_lipoyl"/>
    <property type="match status" value="1"/>
</dbReference>
<dbReference type="PROSITE" id="PS00188">
    <property type="entry name" value="BIOTIN"/>
    <property type="match status" value="1"/>
</dbReference>
<dbReference type="Gene3D" id="2.40.50.100">
    <property type="match status" value="1"/>
</dbReference>
<dbReference type="SUPFAM" id="SSF51230">
    <property type="entry name" value="Single hybrid motif"/>
    <property type="match status" value="1"/>
</dbReference>
<dbReference type="Proteomes" id="UP001369086">
    <property type="component" value="Unassembled WGS sequence"/>
</dbReference>
<accession>A0ABR0ZGL7</accession>
<sequence length="82" mass="9184">MPLANQARFWQLIETSGEQVLVKAGDKVQVGDPLMIMQAMKMVHTIHAPKAGVIKRVFFKEGSQANRYSPLIELEEEQASSE</sequence>
<proteinExistence type="predicted"/>
<evidence type="ECO:0000313" key="4">
    <source>
        <dbReference type="Proteomes" id="UP001369086"/>
    </source>
</evidence>
<comment type="caution">
    <text evidence="3">The sequence shown here is derived from an EMBL/GenBank/DDBJ whole genome shotgun (WGS) entry which is preliminary data.</text>
</comment>
<keyword evidence="1" id="KW-0092">Biotin</keyword>
<dbReference type="InterPro" id="IPR050856">
    <property type="entry name" value="Biotin_carboxylase_complex"/>
</dbReference>
<protein>
    <submittedName>
        <fullName evidence="3">Methylcrotonoyl-CoA carboxylase subunit alpha</fullName>
    </submittedName>
</protein>
<gene>
    <name evidence="3" type="ORF">HHUSO_G13581</name>
</gene>
<name>A0ABR0ZGL7_HUSHU</name>
<feature type="domain" description="Lipoyl-binding" evidence="2">
    <location>
        <begin position="1"/>
        <end position="75"/>
    </location>
</feature>